<evidence type="ECO:0000313" key="1">
    <source>
        <dbReference type="EMBL" id="OGH01887.1"/>
    </source>
</evidence>
<proteinExistence type="predicted"/>
<protein>
    <submittedName>
        <fullName evidence="1">Uncharacterized protein</fullName>
    </submittedName>
</protein>
<gene>
    <name evidence="1" type="ORF">A2557_04720</name>
</gene>
<name>A0A1F6GUP4_9PROT</name>
<dbReference type="AlphaFoldDB" id="A0A1F6GUP4"/>
<dbReference type="EMBL" id="MFNF01000027">
    <property type="protein sequence ID" value="OGH01887.1"/>
    <property type="molecule type" value="Genomic_DNA"/>
</dbReference>
<accession>A0A1F6GUP4</accession>
<organism evidence="1 2">
    <name type="scientific">Candidatus Lambdaproteobacteria bacterium RIFOXYD2_FULL_56_26</name>
    <dbReference type="NCBI Taxonomy" id="1817773"/>
    <lineage>
        <taxon>Bacteria</taxon>
        <taxon>Pseudomonadati</taxon>
        <taxon>Pseudomonadota</taxon>
        <taxon>Candidatus Lambdaproteobacteria</taxon>
    </lineage>
</organism>
<reference evidence="1 2" key="1">
    <citation type="journal article" date="2016" name="Nat. Commun.">
        <title>Thousands of microbial genomes shed light on interconnected biogeochemical processes in an aquifer system.</title>
        <authorList>
            <person name="Anantharaman K."/>
            <person name="Brown C.T."/>
            <person name="Hug L.A."/>
            <person name="Sharon I."/>
            <person name="Castelle C.J."/>
            <person name="Probst A.J."/>
            <person name="Thomas B.C."/>
            <person name="Singh A."/>
            <person name="Wilkins M.J."/>
            <person name="Karaoz U."/>
            <person name="Brodie E.L."/>
            <person name="Williams K.H."/>
            <person name="Hubbard S.S."/>
            <person name="Banfield J.F."/>
        </authorList>
    </citation>
    <scope>NUCLEOTIDE SEQUENCE [LARGE SCALE GENOMIC DNA]</scope>
</reference>
<comment type="caution">
    <text evidence="1">The sequence shown here is derived from an EMBL/GenBank/DDBJ whole genome shotgun (WGS) entry which is preliminary data.</text>
</comment>
<dbReference type="Proteomes" id="UP000177583">
    <property type="component" value="Unassembled WGS sequence"/>
</dbReference>
<sequence>MTDDHSYHNAKADRLGKKTDGQAFDHELESSREWEQTLDVLHHLFLQTWYYIAIAANTNGGMFTPILKNSINLKRTKQEIPTELQTVLKMRISTFGDLDKQIERKALTSGNKDIWHFRTKWKEFPEGTSIIAIQQRPLWNLLSSTPTFRKAFIIIDGQAEVQNQNQAMFLISKVLHNQEFAEKSFKSIGKKAAPPEAKPRPRTKTIYTGRPTGELVLLLKEAFGIHVRTLSVEEKVALGYYFERLKRTGEQDESHVEIWDKLKKHFKTEDLKKGEH</sequence>
<evidence type="ECO:0000313" key="2">
    <source>
        <dbReference type="Proteomes" id="UP000177583"/>
    </source>
</evidence>